<organism evidence="3 4">
    <name type="scientific">Fodinibius sediminis</name>
    <dbReference type="NCBI Taxonomy" id="1214077"/>
    <lineage>
        <taxon>Bacteria</taxon>
        <taxon>Pseudomonadati</taxon>
        <taxon>Balneolota</taxon>
        <taxon>Balneolia</taxon>
        <taxon>Balneolales</taxon>
        <taxon>Balneolaceae</taxon>
        <taxon>Fodinibius</taxon>
    </lineage>
</organism>
<dbReference type="Pfam" id="PF22863">
    <property type="entry name" value="TraI_middle"/>
    <property type="match status" value="1"/>
</dbReference>
<keyword evidence="4" id="KW-1185">Reference proteome</keyword>
<feature type="domain" description="MobA/VirD2-like nuclease" evidence="1">
    <location>
        <begin position="18"/>
        <end position="146"/>
    </location>
</feature>
<protein>
    <submittedName>
        <fullName evidence="3">Relaxase/Mobilisation nuclease domain-containing protein</fullName>
    </submittedName>
</protein>
<dbReference type="RefSeq" id="WP_142712819.1">
    <property type="nucleotide sequence ID" value="NZ_FXTH01000001.1"/>
</dbReference>
<evidence type="ECO:0000313" key="4">
    <source>
        <dbReference type="Proteomes" id="UP000317593"/>
    </source>
</evidence>
<evidence type="ECO:0000313" key="3">
    <source>
        <dbReference type="EMBL" id="SMO38209.1"/>
    </source>
</evidence>
<dbReference type="AlphaFoldDB" id="A0A521ATR9"/>
<evidence type="ECO:0000259" key="1">
    <source>
        <dbReference type="Pfam" id="PF03432"/>
    </source>
</evidence>
<evidence type="ECO:0000259" key="2">
    <source>
        <dbReference type="Pfam" id="PF22863"/>
    </source>
</evidence>
<name>A0A521ATR9_9BACT</name>
<feature type="domain" description="TraI-like middle" evidence="2">
    <location>
        <begin position="203"/>
        <end position="265"/>
    </location>
</feature>
<dbReference type="Proteomes" id="UP000317593">
    <property type="component" value="Unassembled WGS sequence"/>
</dbReference>
<dbReference type="InterPro" id="IPR005094">
    <property type="entry name" value="Endonuclease_MobA/VirD2"/>
</dbReference>
<proteinExistence type="predicted"/>
<gene>
    <name evidence="3" type="ORF">SAMN06265218_101368</name>
</gene>
<sequence length="695" mass="79848">MIGTLAGEGHHFYSCLTYNAQPEKCAWVEYRNLPTDDPVRAAKMMRWTSEKSQNNINKPLFHYAIAWAHEDTPSREQMLEVADRWLEHMGLEEYQVQIASHQDKPYHHLHLAINRVHPTKHTAWDRWQYKTRSETLLKELEQEFGWEVVPGKHHPDLGQDMDGRAPEQWETHQQQKVKGQAAELGLDPAQIDGRSVMERANAIKGQLFRADSFTEFDRALAEQGLWLETARNKKGMLITDGRHRIKASDVSRQLSGPKLEETYGESLPKYVDRREGHVDERGSLQLAVDWKSGLQEAALERREQQLTSRQQAARQRAETLAQMDKAFTEEISREYRLFDMKFAEAFDNGDAARQTFFAAMKDKPMDEWIRDGQDQLINTPEQFGVVTDPHALVEMTRDLRAMERIAGQYQQYFTEGLDKGARQQEMGHARGEAKKWTSRLKRARRKLYRHLEEQTQEADAGRVLYHGSQEALGLYRAVQRIHQAFDSPQAPKIGHNKELDQTLAKTITRLDHHLEIAYEDPSQARQALRGFMWTDKTEQLYQLLRYPDAFGPLKESYNRTTIREAVKRLTQIRNQYQELLSGLSPDEVAAYFHGLPDSLQGQLAHRHQLPGGVTVTGLELMKASRRWLGCASGTEAGRVVFSMSARAVKYSVAVARMLRNPGKGPVSLTKHVITEAIRGGLQAERERDRDQGLSR</sequence>
<dbReference type="Pfam" id="PF03432">
    <property type="entry name" value="Relaxase"/>
    <property type="match status" value="1"/>
</dbReference>
<dbReference type="EMBL" id="FXTH01000001">
    <property type="protein sequence ID" value="SMO38209.1"/>
    <property type="molecule type" value="Genomic_DNA"/>
</dbReference>
<dbReference type="InterPro" id="IPR054462">
    <property type="entry name" value="TraI_M"/>
</dbReference>
<accession>A0A521ATR9</accession>
<dbReference type="OrthoDB" id="915634at2"/>
<reference evidence="3 4" key="1">
    <citation type="submission" date="2017-05" db="EMBL/GenBank/DDBJ databases">
        <authorList>
            <person name="Varghese N."/>
            <person name="Submissions S."/>
        </authorList>
    </citation>
    <scope>NUCLEOTIDE SEQUENCE [LARGE SCALE GENOMIC DNA]</scope>
    <source>
        <strain evidence="3 4">DSM 21194</strain>
    </source>
</reference>